<protein>
    <submittedName>
        <fullName evidence="3">Anti-sigma regulatory factor</fullName>
    </submittedName>
</protein>
<dbReference type="Gene3D" id="3.30.565.10">
    <property type="entry name" value="Histidine kinase-like ATPase, C-terminal domain"/>
    <property type="match status" value="1"/>
</dbReference>
<dbReference type="Pfam" id="PF13581">
    <property type="entry name" value="HATPase_c_2"/>
    <property type="match status" value="1"/>
</dbReference>
<reference evidence="3 4" key="1">
    <citation type="journal article" date="2019" name="Emerg. Microbes Infect.">
        <title>Comprehensive subspecies identification of 175 nontuberculous mycobacteria species based on 7547 genomic profiles.</title>
        <authorList>
            <person name="Matsumoto Y."/>
            <person name="Kinjo T."/>
            <person name="Motooka D."/>
            <person name="Nabeya D."/>
            <person name="Jung N."/>
            <person name="Uechi K."/>
            <person name="Horii T."/>
            <person name="Iida T."/>
            <person name="Fujita J."/>
            <person name="Nakamura S."/>
        </authorList>
    </citation>
    <scope>NUCLEOTIDE SEQUENCE [LARGE SCALE GENOMIC DNA]</scope>
    <source>
        <strain evidence="3 4">JCM 18538</strain>
    </source>
</reference>
<dbReference type="Proteomes" id="UP000467428">
    <property type="component" value="Chromosome"/>
</dbReference>
<dbReference type="PANTHER" id="PTHR35526">
    <property type="entry name" value="ANTI-SIGMA-F FACTOR RSBW-RELATED"/>
    <property type="match status" value="1"/>
</dbReference>
<evidence type="ECO:0000313" key="4">
    <source>
        <dbReference type="Proteomes" id="UP000467428"/>
    </source>
</evidence>
<keyword evidence="1" id="KW-0418">Kinase</keyword>
<dbReference type="RefSeq" id="WP_163918399.1">
    <property type="nucleotide sequence ID" value="NZ_AP022593.1"/>
</dbReference>
<name>A0A7I7RX93_9MYCO</name>
<gene>
    <name evidence="3" type="ORF">MARA_21140</name>
</gene>
<evidence type="ECO:0000259" key="2">
    <source>
        <dbReference type="Pfam" id="PF13581"/>
    </source>
</evidence>
<evidence type="ECO:0000313" key="3">
    <source>
        <dbReference type="EMBL" id="BBY48646.1"/>
    </source>
</evidence>
<dbReference type="PANTHER" id="PTHR35526:SF3">
    <property type="entry name" value="ANTI-SIGMA-F FACTOR RSBW"/>
    <property type="match status" value="1"/>
</dbReference>
<proteinExistence type="predicted"/>
<dbReference type="InterPro" id="IPR036890">
    <property type="entry name" value="HATPase_C_sf"/>
</dbReference>
<dbReference type="PROSITE" id="PS00430">
    <property type="entry name" value="TONB_DEPENDENT_REC_1"/>
    <property type="match status" value="1"/>
</dbReference>
<feature type="domain" description="Histidine kinase/HSP90-like ATPase" evidence="2">
    <location>
        <begin position="20"/>
        <end position="138"/>
    </location>
</feature>
<dbReference type="KEGG" id="marz:MARA_21140"/>
<dbReference type="EMBL" id="AP022593">
    <property type="protein sequence ID" value="BBY48646.1"/>
    <property type="molecule type" value="Genomic_DNA"/>
</dbReference>
<dbReference type="AlphaFoldDB" id="A0A7I7RX93"/>
<accession>A0A7I7RX93</accession>
<organism evidence="3 4">
    <name type="scientific">Mycolicibacterium arabiense</name>
    <dbReference type="NCBI Taxonomy" id="1286181"/>
    <lineage>
        <taxon>Bacteria</taxon>
        <taxon>Bacillati</taxon>
        <taxon>Actinomycetota</taxon>
        <taxon>Actinomycetes</taxon>
        <taxon>Mycobacteriales</taxon>
        <taxon>Mycobacteriaceae</taxon>
        <taxon>Mycolicibacterium</taxon>
    </lineage>
</organism>
<evidence type="ECO:0000256" key="1">
    <source>
        <dbReference type="ARBA" id="ARBA00022527"/>
    </source>
</evidence>
<dbReference type="InterPro" id="IPR010916">
    <property type="entry name" value="TonB_box_CS"/>
</dbReference>
<geneLocation type="plasmid" evidence="4">
    <name>pjcm18538 dna</name>
</geneLocation>
<keyword evidence="1" id="KW-0723">Serine/threonine-protein kinase</keyword>
<dbReference type="SUPFAM" id="SSF55874">
    <property type="entry name" value="ATPase domain of HSP90 chaperone/DNA topoisomerase II/histidine kinase"/>
    <property type="match status" value="1"/>
</dbReference>
<keyword evidence="4" id="KW-1185">Reference proteome</keyword>
<dbReference type="InterPro" id="IPR003594">
    <property type="entry name" value="HATPase_dom"/>
</dbReference>
<dbReference type="InterPro" id="IPR050267">
    <property type="entry name" value="Anti-sigma-factor_SerPK"/>
</dbReference>
<dbReference type="CDD" id="cd16936">
    <property type="entry name" value="HATPase_RsbW-like"/>
    <property type="match status" value="1"/>
</dbReference>
<keyword evidence="1" id="KW-0808">Transferase</keyword>
<sequence>MSSSTIERPVGAGLARRGNADAETVAEFRNAVDEWIDETITVTAERRSDILLATDEALSNCADHAYREHGDLGTMAIEVTHRREDATVVVCVRDYGAWTAPESRTAAALRGRGIVLMNALADDVSIDGRDDGTTVSLRFSACRAKPRRLREVA</sequence>
<dbReference type="GO" id="GO:0004674">
    <property type="term" value="F:protein serine/threonine kinase activity"/>
    <property type="evidence" value="ECO:0007669"/>
    <property type="project" value="UniProtKB-KW"/>
</dbReference>